<sequence>MDSLLLLCRVDEFLVCGSGMFVHSVRGCVRDCADCNCVGPAKSLHSVDWEYIVRRFEAASKVSPRPFGQSGWLPGVLRPHDRARLATPMGRTSTERLLKSQGLTRLRKLRRTRMTICTYNARTLASEASVEDLMMQARKIKYDVIGLTETRRHHPLHAAYDSGEELFLGTCDSRGVGGVGVLVNTHLAMNIDSYESLTTRIGRLRLKRCGSVPALTVFVAYAPTSDYDDEEVEAFYVELEKFYKEDHTFYKVIVGDFNAQIGPRRSPEELSEFIMSTKTIHGNSQFQKPPSLRWTWESPGGHFHNEIDHIIFNHKHCLTDVSVVPKFYTGSDHRLLRARFRFSRQGEKAAKFKKTNPKTTINWDLYTSLVGLWEDAVMDNVDEEYDRFVHLHDSAKGAERLRHHMGSFYGNGVFKADAAGEIDLKKAAPIRGTYSGARAMGLFEGLLPCEDFRFGNYCKCTPPNPFSYTLELVSRHLHRLRDDAGNALHSLKLVKRWIHPAVVRQDIEVDDICGTLFKPPGDGPFPTVIDISGGGGGLHEHKGATLASEGFCVLSLAFFQYKTLITDLNELDLDYFKRAIDWLTTLPFTRGEIGIQGVSYGGLLVNMLAVRNPEVWLQLFLS</sequence>
<dbReference type="SUPFAM" id="SSF56219">
    <property type="entry name" value="DNase I-like"/>
    <property type="match status" value="1"/>
</dbReference>
<dbReference type="PANTHER" id="PTHR10824:SF4">
    <property type="entry name" value="ACYL-COENZYME A THIOESTERASE 1-LIKE"/>
    <property type="match status" value="1"/>
</dbReference>
<reference evidence="4 5" key="1">
    <citation type="submission" date="2018-11" db="EMBL/GenBank/DDBJ databases">
        <authorList>
            <consortium name="Pathogen Informatics"/>
        </authorList>
    </citation>
    <scope>NUCLEOTIDE SEQUENCE [LARGE SCALE GENOMIC DNA]</scope>
</reference>
<keyword evidence="5" id="KW-1185">Reference proteome</keyword>
<gene>
    <name evidence="4" type="ORF">HPBE_LOCUS1217</name>
</gene>
<feature type="domain" description="Acyl-CoA thioester hydrolase/bile acid-CoA amino acid N-acetyltransferase" evidence="2">
    <location>
        <begin position="401"/>
        <end position="508"/>
    </location>
</feature>
<dbReference type="InterPro" id="IPR036691">
    <property type="entry name" value="Endo/exonu/phosph_ase_sf"/>
</dbReference>
<dbReference type="WBParaSite" id="HPBE_0000121601-mRNA-1">
    <property type="protein sequence ID" value="HPBE_0000121601-mRNA-1"/>
    <property type="gene ID" value="HPBE_0000121601"/>
</dbReference>
<dbReference type="InterPro" id="IPR006862">
    <property type="entry name" value="Thio_Ohase/aa_AcTrfase"/>
</dbReference>
<dbReference type="GO" id="GO:0006637">
    <property type="term" value="P:acyl-CoA metabolic process"/>
    <property type="evidence" value="ECO:0007669"/>
    <property type="project" value="TreeGrafter"/>
</dbReference>
<dbReference type="EMBL" id="UZAH01001234">
    <property type="protein sequence ID" value="VDO19599.1"/>
    <property type="molecule type" value="Genomic_DNA"/>
</dbReference>
<evidence type="ECO:0000259" key="1">
    <source>
        <dbReference type="Pfam" id="PF03372"/>
    </source>
</evidence>
<organism evidence="5 6">
    <name type="scientific">Heligmosomoides polygyrus</name>
    <name type="common">Parasitic roundworm</name>
    <dbReference type="NCBI Taxonomy" id="6339"/>
    <lineage>
        <taxon>Eukaryota</taxon>
        <taxon>Metazoa</taxon>
        <taxon>Ecdysozoa</taxon>
        <taxon>Nematoda</taxon>
        <taxon>Chromadorea</taxon>
        <taxon>Rhabditida</taxon>
        <taxon>Rhabditina</taxon>
        <taxon>Rhabditomorpha</taxon>
        <taxon>Strongyloidea</taxon>
        <taxon>Heligmosomidae</taxon>
        <taxon>Heligmosomoides</taxon>
    </lineage>
</organism>
<dbReference type="SUPFAM" id="SSF53474">
    <property type="entry name" value="alpha/beta-Hydrolases"/>
    <property type="match status" value="1"/>
</dbReference>
<evidence type="ECO:0000259" key="3">
    <source>
        <dbReference type="Pfam" id="PF08840"/>
    </source>
</evidence>
<evidence type="ECO:0000313" key="4">
    <source>
        <dbReference type="EMBL" id="VDO19599.1"/>
    </source>
</evidence>
<dbReference type="Gene3D" id="3.40.50.1820">
    <property type="entry name" value="alpha/beta hydrolase"/>
    <property type="match status" value="1"/>
</dbReference>
<name>A0A183F4X4_HELPZ</name>
<dbReference type="InterPro" id="IPR005135">
    <property type="entry name" value="Endo/exonuclease/phosphatase"/>
</dbReference>
<evidence type="ECO:0000313" key="6">
    <source>
        <dbReference type="WBParaSite" id="HPBE_0000121601-mRNA-1"/>
    </source>
</evidence>
<dbReference type="Gene3D" id="2.60.40.2240">
    <property type="entry name" value="Acyl-CoA thioester hydrolase/BAAT N-terminal domain"/>
    <property type="match status" value="1"/>
</dbReference>
<dbReference type="Proteomes" id="UP000050761">
    <property type="component" value="Unassembled WGS sequence"/>
</dbReference>
<accession>A0A183F4X4</accession>
<dbReference type="GO" id="GO:0006631">
    <property type="term" value="P:fatty acid metabolic process"/>
    <property type="evidence" value="ECO:0007669"/>
    <property type="project" value="TreeGrafter"/>
</dbReference>
<dbReference type="InterPro" id="IPR029058">
    <property type="entry name" value="AB_hydrolase_fold"/>
</dbReference>
<dbReference type="InterPro" id="IPR014940">
    <property type="entry name" value="BAAT_C"/>
</dbReference>
<dbReference type="Gene3D" id="3.60.10.10">
    <property type="entry name" value="Endonuclease/exonuclease/phosphatase"/>
    <property type="match status" value="1"/>
</dbReference>
<protein>
    <submittedName>
        <fullName evidence="6">Endo/exonuclease/phosphatase domain-containing protein</fullName>
    </submittedName>
</protein>
<dbReference type="InterPro" id="IPR042490">
    <property type="entry name" value="Thio_Ohase/BAAT_N"/>
</dbReference>
<dbReference type="GO" id="GO:0047617">
    <property type="term" value="F:fatty acyl-CoA hydrolase activity"/>
    <property type="evidence" value="ECO:0007669"/>
    <property type="project" value="TreeGrafter"/>
</dbReference>
<proteinExistence type="predicted"/>
<accession>A0A3P7THG7</accession>
<evidence type="ECO:0000313" key="5">
    <source>
        <dbReference type="Proteomes" id="UP000050761"/>
    </source>
</evidence>
<dbReference type="AlphaFoldDB" id="A0A183F4X4"/>
<dbReference type="PANTHER" id="PTHR10824">
    <property type="entry name" value="ACYL-COENZYME A THIOESTERASE-RELATED"/>
    <property type="match status" value="1"/>
</dbReference>
<feature type="domain" description="Endonuclease/exonuclease/phosphatase" evidence="1">
    <location>
        <begin position="117"/>
        <end position="333"/>
    </location>
</feature>
<dbReference type="Pfam" id="PF08840">
    <property type="entry name" value="BAAT_C"/>
    <property type="match status" value="1"/>
</dbReference>
<reference evidence="6" key="2">
    <citation type="submission" date="2019-09" db="UniProtKB">
        <authorList>
            <consortium name="WormBaseParasite"/>
        </authorList>
    </citation>
    <scope>IDENTIFICATION</scope>
</reference>
<evidence type="ECO:0000259" key="2">
    <source>
        <dbReference type="Pfam" id="PF04775"/>
    </source>
</evidence>
<dbReference type="Pfam" id="PF03372">
    <property type="entry name" value="Exo_endo_phos"/>
    <property type="match status" value="1"/>
</dbReference>
<feature type="domain" description="BAAT/Acyl-CoA thioester hydrolase C-terminal" evidence="3">
    <location>
        <begin position="572"/>
        <end position="615"/>
    </location>
</feature>
<dbReference type="Pfam" id="PF04775">
    <property type="entry name" value="Bile_Hydr_Trans"/>
    <property type="match status" value="1"/>
</dbReference>
<dbReference type="OrthoDB" id="6347013at2759"/>